<dbReference type="Proteomes" id="UP000645217">
    <property type="component" value="Unassembled WGS sequence"/>
</dbReference>
<feature type="region of interest" description="Disordered" evidence="2">
    <location>
        <begin position="143"/>
        <end position="167"/>
    </location>
</feature>
<name>A0A917R2E0_9ACTN</name>
<keyword evidence="1" id="KW-0723">Serine/threonine-protein kinase</keyword>
<evidence type="ECO:0000313" key="5">
    <source>
        <dbReference type="Proteomes" id="UP000645217"/>
    </source>
</evidence>
<dbReference type="Gene3D" id="3.30.565.10">
    <property type="entry name" value="Histidine kinase-like ATPase, C-terminal domain"/>
    <property type="match status" value="1"/>
</dbReference>
<dbReference type="SUPFAM" id="SSF55874">
    <property type="entry name" value="ATPase domain of HSP90 chaperone/DNA topoisomerase II/histidine kinase"/>
    <property type="match status" value="1"/>
</dbReference>
<dbReference type="RefSeq" id="WP_189163639.1">
    <property type="nucleotide sequence ID" value="NZ_BMNT01000015.1"/>
</dbReference>
<organism evidence="4 5">
    <name type="scientific">Sphaerisporangium melleum</name>
    <dbReference type="NCBI Taxonomy" id="321316"/>
    <lineage>
        <taxon>Bacteria</taxon>
        <taxon>Bacillati</taxon>
        <taxon>Actinomycetota</taxon>
        <taxon>Actinomycetes</taxon>
        <taxon>Streptosporangiales</taxon>
        <taxon>Streptosporangiaceae</taxon>
        <taxon>Sphaerisporangium</taxon>
    </lineage>
</organism>
<dbReference type="EMBL" id="BMNT01000015">
    <property type="protein sequence ID" value="GGK85616.1"/>
    <property type="molecule type" value="Genomic_DNA"/>
</dbReference>
<dbReference type="PANTHER" id="PTHR35526:SF3">
    <property type="entry name" value="ANTI-SIGMA-F FACTOR RSBW"/>
    <property type="match status" value="1"/>
</dbReference>
<protein>
    <recommendedName>
        <fullName evidence="3">Histidine kinase/HSP90-like ATPase domain-containing protein</fullName>
    </recommendedName>
</protein>
<evidence type="ECO:0000256" key="1">
    <source>
        <dbReference type="ARBA" id="ARBA00022527"/>
    </source>
</evidence>
<proteinExistence type="predicted"/>
<keyword evidence="5" id="KW-1185">Reference proteome</keyword>
<gene>
    <name evidence="4" type="ORF">GCM10007964_30210</name>
</gene>
<dbReference type="PANTHER" id="PTHR35526">
    <property type="entry name" value="ANTI-SIGMA-F FACTOR RSBW-RELATED"/>
    <property type="match status" value="1"/>
</dbReference>
<reference evidence="4" key="2">
    <citation type="submission" date="2020-09" db="EMBL/GenBank/DDBJ databases">
        <authorList>
            <person name="Sun Q."/>
            <person name="Ohkuma M."/>
        </authorList>
    </citation>
    <scope>NUCLEOTIDE SEQUENCE</scope>
    <source>
        <strain evidence="4">JCM 13064</strain>
    </source>
</reference>
<dbReference type="Pfam" id="PF13581">
    <property type="entry name" value="HATPase_c_2"/>
    <property type="match status" value="1"/>
</dbReference>
<dbReference type="InterPro" id="IPR036890">
    <property type="entry name" value="HATPase_C_sf"/>
</dbReference>
<comment type="caution">
    <text evidence="4">The sequence shown here is derived from an EMBL/GenBank/DDBJ whole genome shotgun (WGS) entry which is preliminary data.</text>
</comment>
<dbReference type="InterPro" id="IPR050267">
    <property type="entry name" value="Anti-sigma-factor_SerPK"/>
</dbReference>
<evidence type="ECO:0000256" key="2">
    <source>
        <dbReference type="SAM" id="MobiDB-lite"/>
    </source>
</evidence>
<dbReference type="CDD" id="cd16936">
    <property type="entry name" value="HATPase_RsbW-like"/>
    <property type="match status" value="1"/>
</dbReference>
<feature type="domain" description="Histidine kinase/HSP90-like ATPase" evidence="3">
    <location>
        <begin position="15"/>
        <end position="128"/>
    </location>
</feature>
<evidence type="ECO:0000313" key="4">
    <source>
        <dbReference type="EMBL" id="GGK85616.1"/>
    </source>
</evidence>
<reference evidence="4" key="1">
    <citation type="journal article" date="2014" name="Int. J. Syst. Evol. Microbiol.">
        <title>Complete genome sequence of Corynebacterium casei LMG S-19264T (=DSM 44701T), isolated from a smear-ripened cheese.</title>
        <authorList>
            <consortium name="US DOE Joint Genome Institute (JGI-PGF)"/>
            <person name="Walter F."/>
            <person name="Albersmeier A."/>
            <person name="Kalinowski J."/>
            <person name="Ruckert C."/>
        </authorList>
    </citation>
    <scope>NUCLEOTIDE SEQUENCE</scope>
    <source>
        <strain evidence="4">JCM 13064</strain>
    </source>
</reference>
<sequence>MSDKSGIRTACWDVAHDPAAVSGAREQVKEVLTTWGLDDLADDVVLVVAELLSNAIRHGAPPIRLSLWGAAEDLCVRVTDHGEGRPRQLPTNTEAVHGRGLPIIAALAHDFGVVPHSTGPGKTIWARWPLTDGPPRTTVAAQISIPRSRPAPEGVMPTANDHESNDR</sequence>
<dbReference type="AlphaFoldDB" id="A0A917R2E0"/>
<dbReference type="InterPro" id="IPR003594">
    <property type="entry name" value="HATPase_dom"/>
</dbReference>
<dbReference type="GO" id="GO:0004674">
    <property type="term" value="F:protein serine/threonine kinase activity"/>
    <property type="evidence" value="ECO:0007669"/>
    <property type="project" value="UniProtKB-KW"/>
</dbReference>
<accession>A0A917R2E0</accession>
<keyword evidence="1" id="KW-0808">Transferase</keyword>
<keyword evidence="1" id="KW-0418">Kinase</keyword>
<evidence type="ECO:0000259" key="3">
    <source>
        <dbReference type="Pfam" id="PF13581"/>
    </source>
</evidence>